<sequence>MGAEASKFGGQGHDGLDGLKKKEAFDRLSQTTLTEEPRGFETANGLGFGSTLSVALNSNSATPVHSHSHSHSHTHANKVSSAPIKIPSQSHGHAHTTHGQHTNLPLGQRRNTLPLPVLHPQHPLADRRFSLTSVAATSTAGVPMASPVSPTSGSAPYTPFATYRSLRSNSISIASESDLSLPYRSDPSSRPASLASDSQLQLLPQPAAPPLLVADRPTPNPNTISNRSQIQTQNQKKFPVDFVAWASMD</sequence>
<feature type="compositionally biased region" description="Basic residues" evidence="1">
    <location>
        <begin position="66"/>
        <end position="76"/>
    </location>
</feature>
<feature type="compositionally biased region" description="Basic and acidic residues" evidence="1">
    <location>
        <begin position="14"/>
        <end position="26"/>
    </location>
</feature>
<protein>
    <submittedName>
        <fullName evidence="2">Uncharacterized protein</fullName>
    </submittedName>
</protein>
<evidence type="ECO:0000313" key="2">
    <source>
        <dbReference type="EMBL" id="KAJ3092762.1"/>
    </source>
</evidence>
<reference evidence="2" key="1">
    <citation type="submission" date="2020-05" db="EMBL/GenBank/DDBJ databases">
        <title>Phylogenomic resolution of chytrid fungi.</title>
        <authorList>
            <person name="Stajich J.E."/>
            <person name="Amses K."/>
            <person name="Simmons R."/>
            <person name="Seto K."/>
            <person name="Myers J."/>
            <person name="Bonds A."/>
            <person name="Quandt C.A."/>
            <person name="Barry K."/>
            <person name="Liu P."/>
            <person name="Grigoriev I."/>
            <person name="Longcore J.E."/>
            <person name="James T.Y."/>
        </authorList>
    </citation>
    <scope>NUCLEOTIDE SEQUENCE</scope>
    <source>
        <strain evidence="2">JEL0513</strain>
    </source>
</reference>
<keyword evidence="3" id="KW-1185">Reference proteome</keyword>
<evidence type="ECO:0000313" key="3">
    <source>
        <dbReference type="Proteomes" id="UP001211907"/>
    </source>
</evidence>
<feature type="region of interest" description="Disordered" evidence="1">
    <location>
        <begin position="207"/>
        <end position="233"/>
    </location>
</feature>
<proteinExistence type="predicted"/>
<dbReference type="Proteomes" id="UP001211907">
    <property type="component" value="Unassembled WGS sequence"/>
</dbReference>
<feature type="compositionally biased region" description="Polar residues" evidence="1">
    <location>
        <begin position="102"/>
        <end position="111"/>
    </location>
</feature>
<feature type="region of interest" description="Disordered" evidence="1">
    <location>
        <begin position="1"/>
        <end position="44"/>
    </location>
</feature>
<feature type="compositionally biased region" description="Polar residues" evidence="1">
    <location>
        <begin position="221"/>
        <end position="233"/>
    </location>
</feature>
<comment type="caution">
    <text evidence="2">The sequence shown here is derived from an EMBL/GenBank/DDBJ whole genome shotgun (WGS) entry which is preliminary data.</text>
</comment>
<dbReference type="AlphaFoldDB" id="A0AAD5X794"/>
<feature type="region of interest" description="Disordered" evidence="1">
    <location>
        <begin position="59"/>
        <end position="117"/>
    </location>
</feature>
<gene>
    <name evidence="2" type="ORF">HK100_006846</name>
</gene>
<organism evidence="2 3">
    <name type="scientific">Physocladia obscura</name>
    <dbReference type="NCBI Taxonomy" id="109957"/>
    <lineage>
        <taxon>Eukaryota</taxon>
        <taxon>Fungi</taxon>
        <taxon>Fungi incertae sedis</taxon>
        <taxon>Chytridiomycota</taxon>
        <taxon>Chytridiomycota incertae sedis</taxon>
        <taxon>Chytridiomycetes</taxon>
        <taxon>Chytridiales</taxon>
        <taxon>Chytriomycetaceae</taxon>
        <taxon>Physocladia</taxon>
    </lineage>
</organism>
<dbReference type="EMBL" id="JADGJH010003198">
    <property type="protein sequence ID" value="KAJ3092762.1"/>
    <property type="molecule type" value="Genomic_DNA"/>
</dbReference>
<name>A0AAD5X794_9FUNG</name>
<accession>A0AAD5X794</accession>
<evidence type="ECO:0000256" key="1">
    <source>
        <dbReference type="SAM" id="MobiDB-lite"/>
    </source>
</evidence>